<gene>
    <name evidence="1" type="ORF">HELGO_WM19159</name>
</gene>
<dbReference type="InterPro" id="IPR009050">
    <property type="entry name" value="Globin-like_sf"/>
</dbReference>
<dbReference type="Gene3D" id="1.10.490.10">
    <property type="entry name" value="Globins"/>
    <property type="match status" value="1"/>
</dbReference>
<evidence type="ECO:0008006" key="2">
    <source>
        <dbReference type="Google" id="ProtNLM"/>
    </source>
</evidence>
<name>A0A6S6TE66_9BACT</name>
<sequence length="135" mass="15985">MELQKTITRENLETLVTLFYHGAMKDEKIGHYFTLELGTDITNYEWTKHIDILVDFWAKVFLDDPLYNSDPYGPHFTIVGLEKEDFTKWVELFAEAADKVYVKEVSNLFKEKGISYAEEFIERLKMNPESSELFW</sequence>
<dbReference type="InterPro" id="IPR012292">
    <property type="entry name" value="Globin/Proto"/>
</dbReference>
<dbReference type="CDD" id="cd08916">
    <property type="entry name" value="TrHb3_P"/>
    <property type="match status" value="1"/>
</dbReference>
<dbReference type="GO" id="GO:0020037">
    <property type="term" value="F:heme binding"/>
    <property type="evidence" value="ECO:0007669"/>
    <property type="project" value="InterPro"/>
</dbReference>
<protein>
    <recommendedName>
        <fullName evidence="2">Group III truncated hemoglobin</fullName>
    </recommendedName>
</protein>
<dbReference type="GO" id="GO:0019825">
    <property type="term" value="F:oxygen binding"/>
    <property type="evidence" value="ECO:0007669"/>
    <property type="project" value="InterPro"/>
</dbReference>
<proteinExistence type="predicted"/>
<accession>A0A6S6TE66</accession>
<dbReference type="EMBL" id="CACVAP010000069">
    <property type="protein sequence ID" value="CAA6813187.1"/>
    <property type="molecule type" value="Genomic_DNA"/>
</dbReference>
<dbReference type="SUPFAM" id="SSF46458">
    <property type="entry name" value="Globin-like"/>
    <property type="match status" value="1"/>
</dbReference>
<organism evidence="1">
    <name type="scientific">uncultured Sulfurovum sp</name>
    <dbReference type="NCBI Taxonomy" id="269237"/>
    <lineage>
        <taxon>Bacteria</taxon>
        <taxon>Pseudomonadati</taxon>
        <taxon>Campylobacterota</taxon>
        <taxon>Epsilonproteobacteria</taxon>
        <taxon>Campylobacterales</taxon>
        <taxon>Sulfurovaceae</taxon>
        <taxon>Sulfurovum</taxon>
        <taxon>environmental samples</taxon>
    </lineage>
</organism>
<reference evidence="1" key="1">
    <citation type="submission" date="2020-01" db="EMBL/GenBank/DDBJ databases">
        <authorList>
            <person name="Meier V. D."/>
            <person name="Meier V D."/>
        </authorList>
    </citation>
    <scope>NUCLEOTIDE SEQUENCE</scope>
    <source>
        <strain evidence="1">HLG_WM_MAG_06</strain>
    </source>
</reference>
<dbReference type="AlphaFoldDB" id="A0A6S6TE66"/>
<evidence type="ECO:0000313" key="1">
    <source>
        <dbReference type="EMBL" id="CAA6813187.1"/>
    </source>
</evidence>